<protein>
    <submittedName>
        <fullName evidence="2">Uncharacterized protein LOC108850780</fullName>
    </submittedName>
</protein>
<sequence>MEVRHGALSTANESYVIIASAISLSSCQISATHHHHHHHHIIKHHPCQH</sequence>
<evidence type="ECO:0000313" key="1">
    <source>
        <dbReference type="Proteomes" id="UP000504610"/>
    </source>
</evidence>
<reference evidence="1" key="1">
    <citation type="journal article" date="2019" name="Database">
        <title>The radish genome database (RadishGD): an integrated information resource for radish genomics.</title>
        <authorList>
            <person name="Yu H.J."/>
            <person name="Baek S."/>
            <person name="Lee Y.J."/>
            <person name="Cho A."/>
            <person name="Mun J.H."/>
        </authorList>
    </citation>
    <scope>NUCLEOTIDE SEQUENCE [LARGE SCALE GENOMIC DNA]</scope>
    <source>
        <strain evidence="1">cv. WK10039</strain>
    </source>
</reference>
<dbReference type="KEGG" id="rsz:108850780"/>
<dbReference type="Proteomes" id="UP000504610">
    <property type="component" value="Chromosome 4"/>
</dbReference>
<accession>A0A6J0N541</accession>
<dbReference type="RefSeq" id="XP_018479760.1">
    <property type="nucleotide sequence ID" value="XM_018624258.1"/>
</dbReference>
<organism evidence="1 2">
    <name type="scientific">Raphanus sativus</name>
    <name type="common">Radish</name>
    <name type="synonym">Raphanus raphanistrum var. sativus</name>
    <dbReference type="NCBI Taxonomy" id="3726"/>
    <lineage>
        <taxon>Eukaryota</taxon>
        <taxon>Viridiplantae</taxon>
        <taxon>Streptophyta</taxon>
        <taxon>Embryophyta</taxon>
        <taxon>Tracheophyta</taxon>
        <taxon>Spermatophyta</taxon>
        <taxon>Magnoliopsida</taxon>
        <taxon>eudicotyledons</taxon>
        <taxon>Gunneridae</taxon>
        <taxon>Pentapetalae</taxon>
        <taxon>rosids</taxon>
        <taxon>malvids</taxon>
        <taxon>Brassicales</taxon>
        <taxon>Brassicaceae</taxon>
        <taxon>Brassiceae</taxon>
        <taxon>Raphanus</taxon>
    </lineage>
</organism>
<dbReference type="PROSITE" id="PS51257">
    <property type="entry name" value="PROKAR_LIPOPROTEIN"/>
    <property type="match status" value="1"/>
</dbReference>
<dbReference type="GeneID" id="108850780"/>
<reference evidence="2" key="2">
    <citation type="submission" date="2025-08" db="UniProtKB">
        <authorList>
            <consortium name="RefSeq"/>
        </authorList>
    </citation>
    <scope>IDENTIFICATION</scope>
    <source>
        <tissue evidence="2">Leaf</tissue>
    </source>
</reference>
<dbReference type="AlphaFoldDB" id="A0A6J0N541"/>
<dbReference type="OrthoDB" id="1111939at2759"/>
<name>A0A6J0N541_RAPSA</name>
<proteinExistence type="predicted"/>
<evidence type="ECO:0000313" key="2">
    <source>
        <dbReference type="RefSeq" id="XP_018479760.1"/>
    </source>
</evidence>
<keyword evidence="1" id="KW-1185">Reference proteome</keyword>
<gene>
    <name evidence="2" type="primary">LOC108850780</name>
</gene>